<keyword evidence="2" id="KW-1185">Reference proteome</keyword>
<dbReference type="AlphaFoldDB" id="A0A9W5S358"/>
<comment type="caution">
    <text evidence="1">The sequence shown here is derived from an EMBL/GenBank/DDBJ whole genome shotgun (WGS) entry which is preliminary data.</text>
</comment>
<evidence type="ECO:0000313" key="1">
    <source>
        <dbReference type="EMBL" id="EXX91224.1"/>
    </source>
</evidence>
<accession>A0A9W5S358</accession>
<gene>
    <name evidence="1" type="ORF">BG53_11990</name>
</gene>
<dbReference type="Proteomes" id="UP000053750">
    <property type="component" value="Unassembled WGS sequence"/>
</dbReference>
<proteinExistence type="predicted"/>
<sequence>MTLHTIIPLDIVTQGLGQEAEERTYVEITSGRLRLQLEPVYPGVGRIVRLVDGPLNDYLRPELAPGMLFAYGRPEDGATFS</sequence>
<reference evidence="1 2" key="1">
    <citation type="submission" date="2014-02" db="EMBL/GenBank/DDBJ databases">
        <title>Genome sequence of Paenibacillus darwinianus reveals adaptive mechanisms for survival in Antarctic soils.</title>
        <authorList>
            <person name="Dsouza M."/>
            <person name="Taylor M.W."/>
            <person name="Turner S.J."/>
            <person name="Aislabie J."/>
        </authorList>
    </citation>
    <scope>NUCLEOTIDE SEQUENCE [LARGE SCALE GENOMIC DNA]</scope>
    <source>
        <strain evidence="1 2">CE1</strain>
    </source>
</reference>
<evidence type="ECO:0000313" key="2">
    <source>
        <dbReference type="Proteomes" id="UP000053750"/>
    </source>
</evidence>
<evidence type="ECO:0008006" key="3">
    <source>
        <dbReference type="Google" id="ProtNLM"/>
    </source>
</evidence>
<protein>
    <recommendedName>
        <fullName evidence="3">YlzJ-like protein</fullName>
    </recommendedName>
</protein>
<name>A0A9W5S358_9BACL</name>
<dbReference type="RefSeq" id="WP_036579362.1">
    <property type="nucleotide sequence ID" value="NZ_KK082138.1"/>
</dbReference>
<organism evidence="1 2">
    <name type="scientific">Paenibacillus darwinianus</name>
    <dbReference type="NCBI Taxonomy" id="1380763"/>
    <lineage>
        <taxon>Bacteria</taxon>
        <taxon>Bacillati</taxon>
        <taxon>Bacillota</taxon>
        <taxon>Bacilli</taxon>
        <taxon>Bacillales</taxon>
        <taxon>Paenibacillaceae</taxon>
        <taxon>Paenibacillus</taxon>
    </lineage>
</organism>
<dbReference type="EMBL" id="JFHU01000038">
    <property type="protein sequence ID" value="EXX91224.1"/>
    <property type="molecule type" value="Genomic_DNA"/>
</dbReference>
<dbReference type="OrthoDB" id="1683573at2"/>
<dbReference type="Pfam" id="PF14035">
    <property type="entry name" value="YlzJ"/>
    <property type="match status" value="1"/>
</dbReference>
<dbReference type="InterPro" id="IPR025619">
    <property type="entry name" value="YlzJ"/>
</dbReference>